<organism evidence="9 10">
    <name type="scientific">Candidatus Woykebacteria bacterium RIFCSPHIGHO2_12_FULL_45_10</name>
    <dbReference type="NCBI Taxonomy" id="1802603"/>
    <lineage>
        <taxon>Bacteria</taxon>
        <taxon>Candidatus Woykeibacteriota</taxon>
    </lineage>
</organism>
<keyword evidence="3 7" id="KW-0545">Nucleotide biosynthesis</keyword>
<dbReference type="CDD" id="cd01672">
    <property type="entry name" value="TMPK"/>
    <property type="match status" value="1"/>
</dbReference>
<comment type="similarity">
    <text evidence="1 7">Belongs to the thymidylate kinase family.</text>
</comment>
<keyword evidence="5 7" id="KW-0418">Kinase</keyword>
<dbReference type="HAMAP" id="MF_00165">
    <property type="entry name" value="Thymidylate_kinase"/>
    <property type="match status" value="1"/>
</dbReference>
<evidence type="ECO:0000256" key="4">
    <source>
        <dbReference type="ARBA" id="ARBA00022741"/>
    </source>
</evidence>
<dbReference type="AlphaFoldDB" id="A0A1G1WS87"/>
<feature type="binding site" evidence="7">
    <location>
        <begin position="10"/>
        <end position="17"/>
    </location>
    <ligand>
        <name>ATP</name>
        <dbReference type="ChEBI" id="CHEBI:30616"/>
    </ligand>
</feature>
<reference evidence="9 10" key="1">
    <citation type="journal article" date="2016" name="Nat. Commun.">
        <title>Thousands of microbial genomes shed light on interconnected biogeochemical processes in an aquifer system.</title>
        <authorList>
            <person name="Anantharaman K."/>
            <person name="Brown C.T."/>
            <person name="Hug L.A."/>
            <person name="Sharon I."/>
            <person name="Castelle C.J."/>
            <person name="Probst A.J."/>
            <person name="Thomas B.C."/>
            <person name="Singh A."/>
            <person name="Wilkins M.J."/>
            <person name="Karaoz U."/>
            <person name="Brodie E.L."/>
            <person name="Williams K.H."/>
            <person name="Hubbard S.S."/>
            <person name="Banfield J.F."/>
        </authorList>
    </citation>
    <scope>NUCLEOTIDE SEQUENCE [LARGE SCALE GENOMIC DNA]</scope>
</reference>
<evidence type="ECO:0000313" key="9">
    <source>
        <dbReference type="EMBL" id="OGY30190.1"/>
    </source>
</evidence>
<evidence type="ECO:0000256" key="1">
    <source>
        <dbReference type="ARBA" id="ARBA00009776"/>
    </source>
</evidence>
<dbReference type="PANTHER" id="PTHR10344">
    <property type="entry name" value="THYMIDYLATE KINASE"/>
    <property type="match status" value="1"/>
</dbReference>
<evidence type="ECO:0000259" key="8">
    <source>
        <dbReference type="Pfam" id="PF02223"/>
    </source>
</evidence>
<dbReference type="GO" id="GO:0005737">
    <property type="term" value="C:cytoplasm"/>
    <property type="evidence" value="ECO:0007669"/>
    <property type="project" value="TreeGrafter"/>
</dbReference>
<dbReference type="Pfam" id="PF02223">
    <property type="entry name" value="Thymidylate_kin"/>
    <property type="match status" value="1"/>
</dbReference>
<evidence type="ECO:0000313" key="10">
    <source>
        <dbReference type="Proteomes" id="UP000178068"/>
    </source>
</evidence>
<evidence type="ECO:0000256" key="7">
    <source>
        <dbReference type="HAMAP-Rule" id="MF_00165"/>
    </source>
</evidence>
<keyword evidence="2 7" id="KW-0808">Transferase</keyword>
<dbReference type="InterPro" id="IPR039430">
    <property type="entry name" value="Thymidylate_kin-like_dom"/>
</dbReference>
<dbReference type="InterPro" id="IPR027417">
    <property type="entry name" value="P-loop_NTPase"/>
</dbReference>
<sequence length="221" mass="25557">MRGKIIDFEGIDGTGKSTQVRLLNKYLAKKKRKFSQFKFPQYQATFHGKTISKFLRGDFGAINDVSPYLISLAYAMDRVTAREAIFDDLNDGKIVVADRYAPSNKAHQAAKLIEPKRAAFLSWLDELDYKVNKMPREDYVVLLDMTVETSFQLLKKIPRKKDIHESEQPYLEEARKVYLKLAASERNHWLVINCIDGQGKLKSRQTIHREIVALLEKKHII</sequence>
<dbReference type="PANTHER" id="PTHR10344:SF1">
    <property type="entry name" value="THYMIDYLATE KINASE"/>
    <property type="match status" value="1"/>
</dbReference>
<dbReference type="GO" id="GO:0004798">
    <property type="term" value="F:dTMP kinase activity"/>
    <property type="evidence" value="ECO:0007669"/>
    <property type="project" value="UniProtKB-UniRule"/>
</dbReference>
<dbReference type="EC" id="2.7.4.9" evidence="7"/>
<comment type="function">
    <text evidence="7">Phosphorylation of dTMP to form dTDP in both de novo and salvage pathways of dTTP synthesis.</text>
</comment>
<evidence type="ECO:0000256" key="3">
    <source>
        <dbReference type="ARBA" id="ARBA00022727"/>
    </source>
</evidence>
<comment type="caution">
    <text evidence="9">The sequence shown here is derived from an EMBL/GenBank/DDBJ whole genome shotgun (WGS) entry which is preliminary data.</text>
</comment>
<proteinExistence type="inferred from homology"/>
<accession>A0A1G1WS87</accession>
<dbReference type="STRING" id="1802603.A3F35_00110"/>
<dbReference type="EMBL" id="MHCZ01000012">
    <property type="protein sequence ID" value="OGY30190.1"/>
    <property type="molecule type" value="Genomic_DNA"/>
</dbReference>
<feature type="domain" description="Thymidylate kinase-like" evidence="8">
    <location>
        <begin position="8"/>
        <end position="193"/>
    </location>
</feature>
<keyword evidence="6 7" id="KW-0067">ATP-binding</keyword>
<dbReference type="Proteomes" id="UP000178068">
    <property type="component" value="Unassembled WGS sequence"/>
</dbReference>
<dbReference type="GO" id="GO:0006233">
    <property type="term" value="P:dTDP biosynthetic process"/>
    <property type="evidence" value="ECO:0007669"/>
    <property type="project" value="InterPro"/>
</dbReference>
<keyword evidence="4 7" id="KW-0547">Nucleotide-binding</keyword>
<dbReference type="SUPFAM" id="SSF52540">
    <property type="entry name" value="P-loop containing nucleoside triphosphate hydrolases"/>
    <property type="match status" value="1"/>
</dbReference>
<gene>
    <name evidence="7" type="primary">tmk</name>
    <name evidence="9" type="ORF">A3F35_00110</name>
</gene>
<dbReference type="GO" id="GO:0005524">
    <property type="term" value="F:ATP binding"/>
    <property type="evidence" value="ECO:0007669"/>
    <property type="project" value="UniProtKB-UniRule"/>
</dbReference>
<name>A0A1G1WS87_9BACT</name>
<protein>
    <recommendedName>
        <fullName evidence="7">Thymidylate kinase</fullName>
        <ecNumber evidence="7">2.7.4.9</ecNumber>
    </recommendedName>
    <alternativeName>
        <fullName evidence="7">dTMP kinase</fullName>
    </alternativeName>
</protein>
<evidence type="ECO:0000256" key="2">
    <source>
        <dbReference type="ARBA" id="ARBA00022679"/>
    </source>
</evidence>
<dbReference type="GO" id="GO:0006227">
    <property type="term" value="P:dUDP biosynthetic process"/>
    <property type="evidence" value="ECO:0007669"/>
    <property type="project" value="TreeGrafter"/>
</dbReference>
<dbReference type="GO" id="GO:0006235">
    <property type="term" value="P:dTTP biosynthetic process"/>
    <property type="evidence" value="ECO:0007669"/>
    <property type="project" value="UniProtKB-UniRule"/>
</dbReference>
<comment type="catalytic activity">
    <reaction evidence="7">
        <text>dTMP + ATP = dTDP + ADP</text>
        <dbReference type="Rhea" id="RHEA:13517"/>
        <dbReference type="ChEBI" id="CHEBI:30616"/>
        <dbReference type="ChEBI" id="CHEBI:58369"/>
        <dbReference type="ChEBI" id="CHEBI:63528"/>
        <dbReference type="ChEBI" id="CHEBI:456216"/>
        <dbReference type="EC" id="2.7.4.9"/>
    </reaction>
</comment>
<dbReference type="InterPro" id="IPR018094">
    <property type="entry name" value="Thymidylate_kinase"/>
</dbReference>
<evidence type="ECO:0000256" key="5">
    <source>
        <dbReference type="ARBA" id="ARBA00022777"/>
    </source>
</evidence>
<evidence type="ECO:0000256" key="6">
    <source>
        <dbReference type="ARBA" id="ARBA00022840"/>
    </source>
</evidence>
<dbReference type="Gene3D" id="3.40.50.300">
    <property type="entry name" value="P-loop containing nucleotide triphosphate hydrolases"/>
    <property type="match status" value="1"/>
</dbReference>